<name>A0A368FKV7_ANCCA</name>
<dbReference type="Proteomes" id="UP000252519">
    <property type="component" value="Unassembled WGS sequence"/>
</dbReference>
<organism evidence="1 2">
    <name type="scientific">Ancylostoma caninum</name>
    <name type="common">Dog hookworm</name>
    <dbReference type="NCBI Taxonomy" id="29170"/>
    <lineage>
        <taxon>Eukaryota</taxon>
        <taxon>Metazoa</taxon>
        <taxon>Ecdysozoa</taxon>
        <taxon>Nematoda</taxon>
        <taxon>Chromadorea</taxon>
        <taxon>Rhabditida</taxon>
        <taxon>Rhabditina</taxon>
        <taxon>Rhabditomorpha</taxon>
        <taxon>Strongyloidea</taxon>
        <taxon>Ancylostomatidae</taxon>
        <taxon>Ancylostomatinae</taxon>
        <taxon>Ancylostoma</taxon>
    </lineage>
</organism>
<comment type="caution">
    <text evidence="1">The sequence shown here is derived from an EMBL/GenBank/DDBJ whole genome shotgun (WGS) entry which is preliminary data.</text>
</comment>
<evidence type="ECO:0000313" key="1">
    <source>
        <dbReference type="EMBL" id="RCN31500.1"/>
    </source>
</evidence>
<sequence>MTSNPNVIVRGISKQGVNIFPNSSEDLHTAIECGSARRPTGTQHG</sequence>
<gene>
    <name evidence="1" type="ORF">ANCCAN_22713</name>
</gene>
<keyword evidence="2" id="KW-1185">Reference proteome</keyword>
<protein>
    <submittedName>
        <fullName evidence="1">Uncharacterized protein</fullName>
    </submittedName>
</protein>
<dbReference type="EMBL" id="JOJR01001287">
    <property type="protein sequence ID" value="RCN31500.1"/>
    <property type="molecule type" value="Genomic_DNA"/>
</dbReference>
<evidence type="ECO:0000313" key="2">
    <source>
        <dbReference type="Proteomes" id="UP000252519"/>
    </source>
</evidence>
<reference evidence="1 2" key="1">
    <citation type="submission" date="2014-10" db="EMBL/GenBank/DDBJ databases">
        <title>Draft genome of the hookworm Ancylostoma caninum.</title>
        <authorList>
            <person name="Mitreva M."/>
        </authorList>
    </citation>
    <scope>NUCLEOTIDE SEQUENCE [LARGE SCALE GENOMIC DNA]</scope>
    <source>
        <strain evidence="1 2">Baltimore</strain>
    </source>
</reference>
<proteinExistence type="predicted"/>
<dbReference type="AlphaFoldDB" id="A0A368FKV7"/>
<accession>A0A368FKV7</accession>